<dbReference type="PANTHER" id="PTHR11911:SF111">
    <property type="entry name" value="INOSINE-5'-MONOPHOSPHATE DEHYDROGENASE"/>
    <property type="match status" value="1"/>
</dbReference>
<comment type="caution">
    <text evidence="10">The sequence shown here is derived from an EMBL/GenBank/DDBJ whole genome shotgun (WGS) entry which is preliminary data.</text>
</comment>
<evidence type="ECO:0000256" key="6">
    <source>
        <dbReference type="ARBA" id="ARBA00023002"/>
    </source>
</evidence>
<dbReference type="AlphaFoldDB" id="A0A1G2R2N1"/>
<keyword evidence="7" id="KW-0520">NAD</keyword>
<dbReference type="FunFam" id="3.20.20.70:FF:000424">
    <property type="entry name" value="Inosine-5'-monophosphate dehydrogenase 2"/>
    <property type="match status" value="1"/>
</dbReference>
<dbReference type="GO" id="GO:0005737">
    <property type="term" value="C:cytoplasm"/>
    <property type="evidence" value="ECO:0007669"/>
    <property type="project" value="TreeGrafter"/>
</dbReference>
<dbReference type="Gene3D" id="3.20.20.70">
    <property type="entry name" value="Aldolase class I"/>
    <property type="match status" value="1"/>
</dbReference>
<proteinExistence type="inferred from homology"/>
<organism evidence="10 11">
    <name type="scientific">Candidatus Wildermuthbacteria bacterium RIFCSPHIGHO2_02_FULL_45_25</name>
    <dbReference type="NCBI Taxonomy" id="1802450"/>
    <lineage>
        <taxon>Bacteria</taxon>
        <taxon>Candidatus Wildermuthiibacteriota</taxon>
    </lineage>
</organism>
<dbReference type="PROSITE" id="PS00487">
    <property type="entry name" value="IMP_DH_GMP_RED"/>
    <property type="match status" value="1"/>
</dbReference>
<dbReference type="InterPro" id="IPR013785">
    <property type="entry name" value="Aldolase_TIM"/>
</dbReference>
<protein>
    <submittedName>
        <fullName evidence="10">Guanosine monophosphate reductase</fullName>
    </submittedName>
</protein>
<dbReference type="EMBL" id="MHTV01000016">
    <property type="protein sequence ID" value="OHA67144.1"/>
    <property type="molecule type" value="Genomic_DNA"/>
</dbReference>
<evidence type="ECO:0000256" key="4">
    <source>
        <dbReference type="ARBA" id="ARBA00022755"/>
    </source>
</evidence>
<keyword evidence="4" id="KW-0658">Purine biosynthesis</keyword>
<comment type="similarity">
    <text evidence="2">Belongs to the IMPDH/GMPR family.</text>
</comment>
<evidence type="ECO:0000313" key="11">
    <source>
        <dbReference type="Proteomes" id="UP000178092"/>
    </source>
</evidence>
<dbReference type="GO" id="GO:0006183">
    <property type="term" value="P:GTP biosynthetic process"/>
    <property type="evidence" value="ECO:0007669"/>
    <property type="project" value="TreeGrafter"/>
</dbReference>
<dbReference type="GO" id="GO:0003938">
    <property type="term" value="F:IMP dehydrogenase activity"/>
    <property type="evidence" value="ECO:0007669"/>
    <property type="project" value="InterPro"/>
</dbReference>
<dbReference type="SMART" id="SM01240">
    <property type="entry name" value="IMPDH"/>
    <property type="match status" value="1"/>
</dbReference>
<evidence type="ECO:0000256" key="1">
    <source>
        <dbReference type="ARBA" id="ARBA00001958"/>
    </source>
</evidence>
<evidence type="ECO:0000256" key="5">
    <source>
        <dbReference type="ARBA" id="ARBA00022958"/>
    </source>
</evidence>
<evidence type="ECO:0000313" key="10">
    <source>
        <dbReference type="EMBL" id="OHA67144.1"/>
    </source>
</evidence>
<dbReference type="Proteomes" id="UP000178092">
    <property type="component" value="Unassembled WGS sequence"/>
</dbReference>
<evidence type="ECO:0000256" key="8">
    <source>
        <dbReference type="ARBA" id="ARBA00048028"/>
    </source>
</evidence>
<dbReference type="InterPro" id="IPR001093">
    <property type="entry name" value="IMP_DH_GMPRt"/>
</dbReference>
<comment type="cofactor">
    <cofactor evidence="1">
        <name>K(+)</name>
        <dbReference type="ChEBI" id="CHEBI:29103"/>
    </cofactor>
</comment>
<dbReference type="CDD" id="cd00381">
    <property type="entry name" value="IMPDH"/>
    <property type="match status" value="1"/>
</dbReference>
<evidence type="ECO:0000259" key="9">
    <source>
        <dbReference type="Pfam" id="PF00478"/>
    </source>
</evidence>
<gene>
    <name evidence="10" type="ORF">A3C04_02565</name>
</gene>
<sequence>MRSIPLGLTFDDVLLIPQESNVRQENIVFVSRFTKHLTLSLPVSSAIMDTVTETEMAIAMAKEGGIGIIHRNCTIDQQVAMVKKAKKVVGNLPVGAGIGPNDLERAQALDEAGADVISFDCAHAHKQFIVENVRKLKKTLNADLIVGNIATTAAAKALLPYADALKVGIGPGSICTTRIMSGVGVPQLTAIMEVAKIASIKKIPVIADGGIRYSGDIVKALAAGAESVMLGSMLAGTKETPGKIVQVGKNRYKQYRGMGSEGAMKTGSADRYAQSKEAKKYVPEGVEALTPYKGPVANVLFQIQGGLRAGMGYVGAATIQELQDRAEFIRITQAGRAESHPHSIVISKEAPNYKSSL</sequence>
<name>A0A1G2R2N1_9BACT</name>
<accession>A0A1G2R2N1</accession>
<dbReference type="SUPFAM" id="SSF51412">
    <property type="entry name" value="Inosine monophosphate dehydrogenase (IMPDH)"/>
    <property type="match status" value="1"/>
</dbReference>
<dbReference type="InterPro" id="IPR015875">
    <property type="entry name" value="IMP_DH/GMP_Rdtase_CS"/>
</dbReference>
<keyword evidence="6" id="KW-0560">Oxidoreductase</keyword>
<comment type="catalytic activity">
    <reaction evidence="8">
        <text>IMP + NAD(+) + H2O = XMP + NADH + H(+)</text>
        <dbReference type="Rhea" id="RHEA:11708"/>
        <dbReference type="ChEBI" id="CHEBI:15377"/>
        <dbReference type="ChEBI" id="CHEBI:15378"/>
        <dbReference type="ChEBI" id="CHEBI:57464"/>
        <dbReference type="ChEBI" id="CHEBI:57540"/>
        <dbReference type="ChEBI" id="CHEBI:57945"/>
        <dbReference type="ChEBI" id="CHEBI:58053"/>
        <dbReference type="EC" id="1.1.1.205"/>
    </reaction>
</comment>
<keyword evidence="5" id="KW-0630">Potassium</keyword>
<keyword evidence="3" id="KW-0332">GMP biosynthesis</keyword>
<evidence type="ECO:0000256" key="2">
    <source>
        <dbReference type="ARBA" id="ARBA00005502"/>
    </source>
</evidence>
<dbReference type="PANTHER" id="PTHR11911">
    <property type="entry name" value="INOSINE-5-MONOPHOSPHATE DEHYDROGENASE RELATED"/>
    <property type="match status" value="1"/>
</dbReference>
<evidence type="ECO:0000256" key="3">
    <source>
        <dbReference type="ARBA" id="ARBA00022749"/>
    </source>
</evidence>
<evidence type="ECO:0000256" key="7">
    <source>
        <dbReference type="ARBA" id="ARBA00023027"/>
    </source>
</evidence>
<feature type="domain" description="IMP dehydrogenase/GMP reductase" evidence="9">
    <location>
        <begin position="7"/>
        <end position="342"/>
    </location>
</feature>
<dbReference type="Pfam" id="PF00478">
    <property type="entry name" value="IMPDH"/>
    <property type="match status" value="1"/>
</dbReference>
<reference evidence="10 11" key="1">
    <citation type="journal article" date="2016" name="Nat. Commun.">
        <title>Thousands of microbial genomes shed light on interconnected biogeochemical processes in an aquifer system.</title>
        <authorList>
            <person name="Anantharaman K."/>
            <person name="Brown C.T."/>
            <person name="Hug L.A."/>
            <person name="Sharon I."/>
            <person name="Castelle C.J."/>
            <person name="Probst A.J."/>
            <person name="Thomas B.C."/>
            <person name="Singh A."/>
            <person name="Wilkins M.J."/>
            <person name="Karaoz U."/>
            <person name="Brodie E.L."/>
            <person name="Williams K.H."/>
            <person name="Hubbard S.S."/>
            <person name="Banfield J.F."/>
        </authorList>
    </citation>
    <scope>NUCLEOTIDE SEQUENCE [LARGE SCALE GENOMIC DNA]</scope>
</reference>
<dbReference type="InterPro" id="IPR005990">
    <property type="entry name" value="IMP_DH"/>
</dbReference>